<evidence type="ECO:0000256" key="2">
    <source>
        <dbReference type="SAM" id="MobiDB-lite"/>
    </source>
</evidence>
<name>A0A7U3UZU9_9ACTN</name>
<evidence type="ECO:0000259" key="3">
    <source>
        <dbReference type="Pfam" id="PF00582"/>
    </source>
</evidence>
<comment type="similarity">
    <text evidence="1">Belongs to the universal stress protein A family.</text>
</comment>
<feature type="compositionally biased region" description="Low complexity" evidence="2">
    <location>
        <begin position="257"/>
        <end position="271"/>
    </location>
</feature>
<dbReference type="EMBL" id="AP018365">
    <property type="protein sequence ID" value="BBB01877.1"/>
    <property type="molecule type" value="Genomic_DNA"/>
</dbReference>
<dbReference type="Gene3D" id="3.40.50.12370">
    <property type="match status" value="2"/>
</dbReference>
<reference evidence="4 5" key="1">
    <citation type="journal article" date="2010" name="J. Bacteriol.">
        <title>Biochemical characterization of a novel indole prenyltransferase from Streptomyces sp. SN-593.</title>
        <authorList>
            <person name="Takahashi S."/>
            <person name="Takagi H."/>
            <person name="Toyoda A."/>
            <person name="Uramoto M."/>
            <person name="Nogawa T."/>
            <person name="Ueki M."/>
            <person name="Sakaki Y."/>
            <person name="Osada H."/>
        </authorList>
    </citation>
    <scope>NUCLEOTIDE SEQUENCE [LARGE SCALE GENOMIC DNA]</scope>
    <source>
        <strain evidence="4 5">SN-593</strain>
    </source>
</reference>
<dbReference type="PANTHER" id="PTHR46268:SF6">
    <property type="entry name" value="UNIVERSAL STRESS PROTEIN UP12"/>
    <property type="match status" value="1"/>
</dbReference>
<reference evidence="4 5" key="4">
    <citation type="journal article" date="2020" name="Sci. Rep.">
        <title>beta-carboline chemical signals induce reveromycin production through a LuxR family regulator in Streptomyces sp. SN-593.</title>
        <authorList>
            <person name="Panthee S."/>
            <person name="Kito N."/>
            <person name="Hayashi T."/>
            <person name="Shimizu T."/>
            <person name="Ishikawa J."/>
            <person name="Hamamoto H."/>
            <person name="Osada H."/>
            <person name="Takahashi S."/>
        </authorList>
    </citation>
    <scope>NUCLEOTIDE SEQUENCE [LARGE SCALE GENOMIC DNA]</scope>
    <source>
        <strain evidence="4 5">SN-593</strain>
    </source>
</reference>
<dbReference type="PANTHER" id="PTHR46268">
    <property type="entry name" value="STRESS RESPONSE PROTEIN NHAX"/>
    <property type="match status" value="1"/>
</dbReference>
<dbReference type="KEGG" id="arev:RVR_9490"/>
<feature type="compositionally biased region" description="Pro residues" evidence="2">
    <location>
        <begin position="276"/>
        <end position="285"/>
    </location>
</feature>
<evidence type="ECO:0000313" key="5">
    <source>
        <dbReference type="Proteomes" id="UP000595703"/>
    </source>
</evidence>
<organism evidence="4 5">
    <name type="scientific">Actinacidiphila reveromycinica</name>
    <dbReference type="NCBI Taxonomy" id="659352"/>
    <lineage>
        <taxon>Bacteria</taxon>
        <taxon>Bacillati</taxon>
        <taxon>Actinomycetota</taxon>
        <taxon>Actinomycetes</taxon>
        <taxon>Kitasatosporales</taxon>
        <taxon>Streptomycetaceae</taxon>
        <taxon>Actinacidiphila</taxon>
    </lineage>
</organism>
<reference evidence="4 5" key="2">
    <citation type="journal article" date="2011" name="J. Antibiot.">
        <title>Furaquinocins I and J: novel polyketide isoprenoid hybrid compounds from Streptomyces reveromyceticus SN-593.</title>
        <authorList>
            <person name="Panthee S."/>
            <person name="Takahashi S."/>
            <person name="Takagi H."/>
            <person name="Nogawa T."/>
            <person name="Oowada E."/>
            <person name="Uramoto M."/>
            <person name="Osada H."/>
        </authorList>
    </citation>
    <scope>NUCLEOTIDE SEQUENCE [LARGE SCALE GENOMIC DNA]</scope>
    <source>
        <strain evidence="4 5">SN-593</strain>
    </source>
</reference>
<dbReference type="InterPro" id="IPR006015">
    <property type="entry name" value="Universal_stress_UspA"/>
</dbReference>
<sequence>MSPPRVLVGIDGSVTSFLALETAAAEARLRGARLELLACAADPAEAGPVLRAAVAHAARLRPGLTVTASSATGDPADVLVRLGRHAQLTVVGARAVGGGAGLLAHSVARRVAARAAAPLVVVRGMQPRPRVRDRRTGRVLLAVEDDADADAALFAFQEAELRGTTVAVLHPWTYRRRTGTGTAAPRCLPRGELAKATEGAGLIVVGARRHARWTSPPPGPVADLLLRHARCPVAVVPPPRNGTGPDDGPGRRRGPGRDSAPGPTDLAGRAVRPPRRGPGPPAARS</sequence>
<dbReference type="SUPFAM" id="SSF52402">
    <property type="entry name" value="Adenine nucleotide alpha hydrolases-like"/>
    <property type="match status" value="2"/>
</dbReference>
<dbReference type="Proteomes" id="UP000595703">
    <property type="component" value="Chromosome"/>
</dbReference>
<feature type="region of interest" description="Disordered" evidence="2">
    <location>
        <begin position="234"/>
        <end position="285"/>
    </location>
</feature>
<evidence type="ECO:0000256" key="1">
    <source>
        <dbReference type="ARBA" id="ARBA00008791"/>
    </source>
</evidence>
<accession>A0A7U3UZU9</accession>
<dbReference type="Pfam" id="PF00582">
    <property type="entry name" value="Usp"/>
    <property type="match status" value="1"/>
</dbReference>
<evidence type="ECO:0000313" key="4">
    <source>
        <dbReference type="EMBL" id="BBB01877.1"/>
    </source>
</evidence>
<feature type="domain" description="UspA" evidence="3">
    <location>
        <begin position="5"/>
        <end position="123"/>
    </location>
</feature>
<dbReference type="PRINTS" id="PR01438">
    <property type="entry name" value="UNVRSLSTRESS"/>
</dbReference>
<protein>
    <recommendedName>
        <fullName evidence="3">UspA domain-containing protein</fullName>
    </recommendedName>
</protein>
<reference evidence="4 5" key="3">
    <citation type="journal article" date="2011" name="Nat. Chem. Biol.">
        <title>Reveromycin A biosynthesis uses RevG and RevJ for stereospecific spiroacetal formation.</title>
        <authorList>
            <person name="Takahashi S."/>
            <person name="Toyoda A."/>
            <person name="Sekiyama Y."/>
            <person name="Takagi H."/>
            <person name="Nogawa T."/>
            <person name="Uramoto M."/>
            <person name="Suzuki R."/>
            <person name="Koshino H."/>
            <person name="Kumano T."/>
            <person name="Panthee S."/>
            <person name="Dairi T."/>
            <person name="Ishikawa J."/>
            <person name="Ikeda H."/>
            <person name="Sakaki Y."/>
            <person name="Osada H."/>
        </authorList>
    </citation>
    <scope>NUCLEOTIDE SEQUENCE [LARGE SCALE GENOMIC DNA]</scope>
    <source>
        <strain evidence="4 5">SN-593</strain>
    </source>
</reference>
<gene>
    <name evidence="4" type="ORF">RVR_9490</name>
</gene>
<dbReference type="AlphaFoldDB" id="A0A7U3UZU9"/>
<dbReference type="RefSeq" id="WP_202237747.1">
    <property type="nucleotide sequence ID" value="NZ_AP018365.1"/>
</dbReference>
<keyword evidence="5" id="KW-1185">Reference proteome</keyword>
<dbReference type="InterPro" id="IPR006016">
    <property type="entry name" value="UspA"/>
</dbReference>
<proteinExistence type="inferred from homology"/>